<dbReference type="GO" id="GO:0005886">
    <property type="term" value="C:plasma membrane"/>
    <property type="evidence" value="ECO:0007669"/>
    <property type="project" value="TreeGrafter"/>
</dbReference>
<dbReference type="EMBL" id="CP021425">
    <property type="protein sequence ID" value="ARU55635.1"/>
    <property type="molecule type" value="Genomic_DNA"/>
</dbReference>
<dbReference type="InterPro" id="IPR017871">
    <property type="entry name" value="ABC_transporter-like_CS"/>
</dbReference>
<evidence type="ECO:0000313" key="4">
    <source>
        <dbReference type="EMBL" id="ARU55635.1"/>
    </source>
</evidence>
<feature type="domain" description="ABC transporter" evidence="3">
    <location>
        <begin position="22"/>
        <end position="267"/>
    </location>
</feature>
<dbReference type="PANTHER" id="PTHR24220">
    <property type="entry name" value="IMPORT ATP-BINDING PROTEIN"/>
    <property type="match status" value="1"/>
</dbReference>
<dbReference type="InterPro" id="IPR003593">
    <property type="entry name" value="AAA+_ATPase"/>
</dbReference>
<proteinExistence type="predicted"/>
<dbReference type="GO" id="GO:0005524">
    <property type="term" value="F:ATP binding"/>
    <property type="evidence" value="ECO:0007669"/>
    <property type="project" value="UniProtKB-KW"/>
</dbReference>
<evidence type="ECO:0000256" key="2">
    <source>
        <dbReference type="ARBA" id="ARBA00022840"/>
    </source>
</evidence>
<dbReference type="PROSITE" id="PS00211">
    <property type="entry name" value="ABC_TRANSPORTER_1"/>
    <property type="match status" value="1"/>
</dbReference>
<keyword evidence="2" id="KW-0067">ATP-binding</keyword>
<dbReference type="GO" id="GO:0022857">
    <property type="term" value="F:transmembrane transporter activity"/>
    <property type="evidence" value="ECO:0007669"/>
    <property type="project" value="TreeGrafter"/>
</dbReference>
<accession>A0A1Y0I819</accession>
<keyword evidence="1" id="KW-0547">Nucleotide-binding</keyword>
<dbReference type="AlphaFoldDB" id="A0A1Y0I819"/>
<dbReference type="KEGG" id="ome:OLMES_1560"/>
<organism evidence="4 5">
    <name type="scientific">Oleiphilus messinensis</name>
    <dbReference type="NCBI Taxonomy" id="141451"/>
    <lineage>
        <taxon>Bacteria</taxon>
        <taxon>Pseudomonadati</taxon>
        <taxon>Pseudomonadota</taxon>
        <taxon>Gammaproteobacteria</taxon>
        <taxon>Oceanospirillales</taxon>
        <taxon>Oleiphilaceae</taxon>
        <taxon>Oleiphilus</taxon>
    </lineage>
</organism>
<dbReference type="PROSITE" id="PS50893">
    <property type="entry name" value="ABC_TRANSPORTER_2"/>
    <property type="match status" value="1"/>
</dbReference>
<name>A0A1Y0I819_9GAMM</name>
<dbReference type="SUPFAM" id="SSF52540">
    <property type="entry name" value="P-loop containing nucleoside triphosphate hydrolases"/>
    <property type="match status" value="1"/>
</dbReference>
<dbReference type="InterPro" id="IPR003439">
    <property type="entry name" value="ABC_transporter-like_ATP-bd"/>
</dbReference>
<protein>
    <submittedName>
        <fullName evidence="4">ABC transporter</fullName>
    </submittedName>
</protein>
<dbReference type="SMART" id="SM00382">
    <property type="entry name" value="AAA"/>
    <property type="match status" value="1"/>
</dbReference>
<dbReference type="Pfam" id="PF00005">
    <property type="entry name" value="ABC_tran"/>
    <property type="match status" value="1"/>
</dbReference>
<keyword evidence="5" id="KW-1185">Reference proteome</keyword>
<dbReference type="GO" id="GO:0016887">
    <property type="term" value="F:ATP hydrolysis activity"/>
    <property type="evidence" value="ECO:0007669"/>
    <property type="project" value="InterPro"/>
</dbReference>
<gene>
    <name evidence="4" type="ORF">OLMES_1560</name>
</gene>
<dbReference type="InterPro" id="IPR015854">
    <property type="entry name" value="ABC_transpr_LolD-like"/>
</dbReference>
<dbReference type="OrthoDB" id="9802264at2"/>
<reference evidence="4 5" key="1">
    <citation type="submission" date="2017-05" db="EMBL/GenBank/DDBJ databases">
        <title>Genomic insights into alkan degradation activity of Oleiphilus messinensis.</title>
        <authorList>
            <person name="Kozyavkin S.A."/>
            <person name="Slesarev A.I."/>
            <person name="Golyshin P.N."/>
            <person name="Korzhenkov A."/>
            <person name="Golyshina O.N."/>
            <person name="Toshchakov S.V."/>
        </authorList>
    </citation>
    <scope>NUCLEOTIDE SEQUENCE [LARGE SCALE GENOMIC DNA]</scope>
    <source>
        <strain evidence="4 5">ME102</strain>
    </source>
</reference>
<dbReference type="Proteomes" id="UP000196027">
    <property type="component" value="Chromosome"/>
</dbReference>
<evidence type="ECO:0000256" key="1">
    <source>
        <dbReference type="ARBA" id="ARBA00022741"/>
    </source>
</evidence>
<dbReference type="InterPro" id="IPR027417">
    <property type="entry name" value="P-loop_NTPase"/>
</dbReference>
<evidence type="ECO:0000313" key="5">
    <source>
        <dbReference type="Proteomes" id="UP000196027"/>
    </source>
</evidence>
<dbReference type="Gene3D" id="3.40.50.300">
    <property type="entry name" value="P-loop containing nucleotide triphosphate hydrolases"/>
    <property type="match status" value="1"/>
</dbReference>
<evidence type="ECO:0000259" key="3">
    <source>
        <dbReference type="PROSITE" id="PS50893"/>
    </source>
</evidence>
<sequence>MPALSVKGLTKIISTTPAARALRSRSGRVDLNQPDFIFKELDFNIQTGESVAIIGPNGAGKSTLLRCCLSLIQPDLGTVHLHGKQISQLSGSALRKARQPAALIFQKHQLVTRLPVLSNVIHGALGGAWGPRYWLHSLASSETRLQAYQCLEQVGLADLAMRRCDQLSGGQSQRIAIARALMQKPKLLFADEPTASLDPHSGREIMELFRALQRSLGLTIVFVSHDLQHALNYSDRIIALKDSRLALDTRTQNETHNSLARLFSDNYHE</sequence>